<comment type="caution">
    <text evidence="2">The sequence shown here is derived from an EMBL/GenBank/DDBJ whole genome shotgun (WGS) entry which is preliminary data.</text>
</comment>
<organism evidence="2 3">
    <name type="scientific">Powellomyces hirtus</name>
    <dbReference type="NCBI Taxonomy" id="109895"/>
    <lineage>
        <taxon>Eukaryota</taxon>
        <taxon>Fungi</taxon>
        <taxon>Fungi incertae sedis</taxon>
        <taxon>Chytridiomycota</taxon>
        <taxon>Chytridiomycota incertae sedis</taxon>
        <taxon>Chytridiomycetes</taxon>
        <taxon>Spizellomycetales</taxon>
        <taxon>Powellomycetaceae</taxon>
        <taxon>Powellomyces</taxon>
    </lineage>
</organism>
<proteinExistence type="predicted"/>
<evidence type="ECO:0008006" key="4">
    <source>
        <dbReference type="Google" id="ProtNLM"/>
    </source>
</evidence>
<evidence type="ECO:0000313" key="2">
    <source>
        <dbReference type="EMBL" id="TPX62579.1"/>
    </source>
</evidence>
<feature type="compositionally biased region" description="Basic and acidic residues" evidence="1">
    <location>
        <begin position="302"/>
        <end position="320"/>
    </location>
</feature>
<name>A0A507EEF1_9FUNG</name>
<feature type="compositionally biased region" description="Polar residues" evidence="1">
    <location>
        <begin position="325"/>
        <end position="334"/>
    </location>
</feature>
<sequence>MLAGTEFERMLAINIGSSEQAWDPFPSPSKPKPTTTCKRNRTGDDTTTATVERQPADTRKRKNQSTPAAPSLGRLKMQALLQREQEILKAKDESPYPTPVEETSHSLLLKSFQKQQLFVPPPPAGCSLSSPSSSSSLLLAAAQPALPLPPLTRPFAGSAAWELLHARADGQLHQHDPMILNYFYMYLDLMEGRDGCELDRHPLALLTKLDSTTCGAMDVAAVCHDRFPKLAEMCDRGISSREFMLVKLNLDLNLLQPGDFHNISVLETTRPRTVECTTTVYHFGQRILETKEIQYPAPPTAERSEQHDNNHNHDHEHHPGLDAAHQQQPHTYATRSRRRGSCGVNLTQLDAATRTQREAQRADLRKRSLYHFDFVQRFFSTFLAGLHCFDMEVEKRIAVDNLSVIQVFEDISAPFDTPHAMNPPLLCICYQFECGKGDAKAFFINPAAPAAAAPLPPAAN</sequence>
<protein>
    <recommendedName>
        <fullName evidence="4">YAP binding domain-containing protein</fullName>
    </recommendedName>
</protein>
<reference evidence="2 3" key="1">
    <citation type="journal article" date="2019" name="Sci. Rep.">
        <title>Comparative genomics of chytrid fungi reveal insights into the obligate biotrophic and pathogenic lifestyle of Synchytrium endobioticum.</title>
        <authorList>
            <person name="van de Vossenberg B.T.L.H."/>
            <person name="Warris S."/>
            <person name="Nguyen H.D.T."/>
            <person name="van Gent-Pelzer M.P.E."/>
            <person name="Joly D.L."/>
            <person name="van de Geest H.C."/>
            <person name="Bonants P.J.M."/>
            <person name="Smith D.S."/>
            <person name="Levesque C.A."/>
            <person name="van der Lee T.A.J."/>
        </authorList>
    </citation>
    <scope>NUCLEOTIDE SEQUENCE [LARGE SCALE GENOMIC DNA]</scope>
    <source>
        <strain evidence="2 3">CBS 809.83</strain>
    </source>
</reference>
<keyword evidence="3" id="KW-1185">Reference proteome</keyword>
<evidence type="ECO:0000313" key="3">
    <source>
        <dbReference type="Proteomes" id="UP000318582"/>
    </source>
</evidence>
<feature type="region of interest" description="Disordered" evidence="1">
    <location>
        <begin position="299"/>
        <end position="339"/>
    </location>
</feature>
<gene>
    <name evidence="2" type="ORF">PhCBS80983_g00378</name>
</gene>
<feature type="region of interest" description="Disordered" evidence="1">
    <location>
        <begin position="16"/>
        <end position="74"/>
    </location>
</feature>
<dbReference type="Proteomes" id="UP000318582">
    <property type="component" value="Unassembled WGS sequence"/>
</dbReference>
<dbReference type="AlphaFoldDB" id="A0A507EEF1"/>
<accession>A0A507EEF1</accession>
<dbReference type="EMBL" id="QEAQ01000002">
    <property type="protein sequence ID" value="TPX62579.1"/>
    <property type="molecule type" value="Genomic_DNA"/>
</dbReference>
<dbReference type="Gene3D" id="2.70.50.80">
    <property type="match status" value="1"/>
</dbReference>
<dbReference type="STRING" id="109895.A0A507EEF1"/>
<evidence type="ECO:0000256" key="1">
    <source>
        <dbReference type="SAM" id="MobiDB-lite"/>
    </source>
</evidence>